<organism evidence="1 2">
    <name type="scientific">Dendrobium thyrsiflorum</name>
    <name type="common">Pinecone-like raceme dendrobium</name>
    <name type="synonym">Orchid</name>
    <dbReference type="NCBI Taxonomy" id="117978"/>
    <lineage>
        <taxon>Eukaryota</taxon>
        <taxon>Viridiplantae</taxon>
        <taxon>Streptophyta</taxon>
        <taxon>Embryophyta</taxon>
        <taxon>Tracheophyta</taxon>
        <taxon>Spermatophyta</taxon>
        <taxon>Magnoliopsida</taxon>
        <taxon>Liliopsida</taxon>
        <taxon>Asparagales</taxon>
        <taxon>Orchidaceae</taxon>
        <taxon>Epidendroideae</taxon>
        <taxon>Malaxideae</taxon>
        <taxon>Dendrobiinae</taxon>
        <taxon>Dendrobium</taxon>
    </lineage>
</organism>
<dbReference type="Gene3D" id="3.60.21.10">
    <property type="match status" value="1"/>
</dbReference>
<proteinExistence type="predicted"/>
<gene>
    <name evidence="1" type="ORF">M5K25_008449</name>
</gene>
<name>A0ABD0V8M9_DENTH</name>
<dbReference type="SUPFAM" id="SSF56300">
    <property type="entry name" value="Metallo-dependent phosphatases"/>
    <property type="match status" value="1"/>
</dbReference>
<keyword evidence="2" id="KW-1185">Reference proteome</keyword>
<reference evidence="1 2" key="1">
    <citation type="journal article" date="2024" name="Plant Biotechnol. J.">
        <title>Dendrobium thyrsiflorum genome and its molecular insights into genes involved in important horticultural traits.</title>
        <authorList>
            <person name="Chen B."/>
            <person name="Wang J.Y."/>
            <person name="Zheng P.J."/>
            <person name="Li K.L."/>
            <person name="Liang Y.M."/>
            <person name="Chen X.F."/>
            <person name="Zhang C."/>
            <person name="Zhao X."/>
            <person name="He X."/>
            <person name="Zhang G.Q."/>
            <person name="Liu Z.J."/>
            <person name="Xu Q."/>
        </authorList>
    </citation>
    <scope>NUCLEOTIDE SEQUENCE [LARGE SCALE GENOMIC DNA]</scope>
    <source>
        <strain evidence="1">GZMU011</strain>
    </source>
</reference>
<evidence type="ECO:0000313" key="1">
    <source>
        <dbReference type="EMBL" id="KAL0921385.1"/>
    </source>
</evidence>
<accession>A0ABD0V8M9</accession>
<dbReference type="Proteomes" id="UP001552299">
    <property type="component" value="Unassembled WGS sequence"/>
</dbReference>
<protein>
    <submittedName>
        <fullName evidence="1">Uncharacterized protein</fullName>
    </submittedName>
</protein>
<evidence type="ECO:0000313" key="2">
    <source>
        <dbReference type="Proteomes" id="UP001552299"/>
    </source>
</evidence>
<comment type="caution">
    <text evidence="1">The sequence shown here is derived from an EMBL/GenBank/DDBJ whole genome shotgun (WGS) entry which is preliminary data.</text>
</comment>
<dbReference type="InterPro" id="IPR029052">
    <property type="entry name" value="Metallo-depent_PP-like"/>
</dbReference>
<dbReference type="EMBL" id="JANQDX010000007">
    <property type="protein sequence ID" value="KAL0921385.1"/>
    <property type="molecule type" value="Genomic_DNA"/>
</dbReference>
<sequence>MSGYQETAPPSLHRSVIYLLMHRSVISPSQARNDMRLFSPISNNRKTCGFLLNAECHYITKVKIPVTICGDIHGQFHDLAELFPIGGKVTFPAQDQCPSSSVEVRISGAFPPSNFLTVEAFHCFFCR</sequence>
<dbReference type="AlphaFoldDB" id="A0ABD0V8M9"/>